<proteinExistence type="inferred from homology"/>
<evidence type="ECO:0000256" key="2">
    <source>
        <dbReference type="ARBA" id="ARBA00023211"/>
    </source>
</evidence>
<dbReference type="Proteomes" id="UP000010408">
    <property type="component" value="Unassembled WGS sequence"/>
</dbReference>
<evidence type="ECO:0000313" key="5">
    <source>
        <dbReference type="EMBL" id="EKY01799.1"/>
    </source>
</evidence>
<comment type="caution">
    <text evidence="5">The sequence shown here is derived from an EMBL/GenBank/DDBJ whole genome shotgun (WGS) entry which is preliminary data.</text>
</comment>
<comment type="catalytic activity">
    <reaction evidence="4">
        <text>beta-D-fructose 1,6-bisphosphate + H2O = beta-D-fructose 6-phosphate + phosphate</text>
        <dbReference type="Rhea" id="RHEA:11064"/>
        <dbReference type="ChEBI" id="CHEBI:15377"/>
        <dbReference type="ChEBI" id="CHEBI:32966"/>
        <dbReference type="ChEBI" id="CHEBI:43474"/>
        <dbReference type="ChEBI" id="CHEBI:57634"/>
        <dbReference type="EC" id="3.1.3.11"/>
    </reaction>
</comment>
<dbReference type="RefSeq" id="WP_005469187.1">
    <property type="nucleotide sequence ID" value="NZ_KB291045.1"/>
</dbReference>
<dbReference type="AlphaFoldDB" id="L1NEA6"/>
<dbReference type="EMBL" id="AMEQ01000024">
    <property type="protein sequence ID" value="EKY01799.1"/>
    <property type="molecule type" value="Genomic_DNA"/>
</dbReference>
<dbReference type="GO" id="GO:0042132">
    <property type="term" value="F:fructose 1,6-bisphosphate 1-phosphatase activity"/>
    <property type="evidence" value="ECO:0007669"/>
    <property type="project" value="UniProtKB-UniRule"/>
</dbReference>
<reference evidence="5 6" key="1">
    <citation type="submission" date="2012-05" db="EMBL/GenBank/DDBJ databases">
        <authorList>
            <person name="Weinstock G."/>
            <person name="Sodergren E."/>
            <person name="Lobos E.A."/>
            <person name="Fulton L."/>
            <person name="Fulton R."/>
            <person name="Courtney L."/>
            <person name="Fronick C."/>
            <person name="O'Laughlin M."/>
            <person name="Godfrey J."/>
            <person name="Wilson R.M."/>
            <person name="Miner T."/>
            <person name="Farmer C."/>
            <person name="Delehaunty K."/>
            <person name="Cordes M."/>
            <person name="Minx P."/>
            <person name="Tomlinson C."/>
            <person name="Chen J."/>
            <person name="Wollam A."/>
            <person name="Pepin K.H."/>
            <person name="Bhonagiri V."/>
            <person name="Zhang X."/>
            <person name="Suruliraj S."/>
            <person name="Warren W."/>
            <person name="Mitreva M."/>
            <person name="Mardis E.R."/>
            <person name="Wilson R.K."/>
        </authorList>
    </citation>
    <scope>NUCLEOTIDE SEQUENCE [LARGE SCALE GENOMIC DNA]</scope>
    <source>
        <strain evidence="5 6">F0037</strain>
    </source>
</reference>
<dbReference type="HOGENOM" id="CLU_028392_2_0_10"/>
<evidence type="ECO:0000256" key="1">
    <source>
        <dbReference type="ARBA" id="ARBA00022801"/>
    </source>
</evidence>
<sequence length="669" mass="76103">MNTTIDTSLDTTMDITEKELKYLGLLSKQFPNSASAASEIMNLQAILNLPKGTEHFLADIHGEYEAFIHVLKNASGTIRTKVESLFSGQIREQELRQLCTLIYYPAESLERLAQNGTTTTDWYKVTLNQLIKVLQRVSEKYTRSKVRKALPAQYSYIIQELTHEDSMNPKKSAYVGAILDSIIETGQADDFIIAICETIQRLAIDHLHIVGDVFDRGPGAHVIMDKLLTYHNVDIQWGNHDMLWMGAAVGNTASMANAIRIALRYANSSTLENGYGINMLPLARLAMEVYGKDPCKAFMPKLGDTDEKYDDKSLVLMGQMHKAIAIIQFKLEHQIIARRPEYKMEDRDLLHRLDLTAGTITLPDGKTYPLKDTNFPTVDPSDPYKLTDAEAEVVEKLRHSFKHSEKLRSHINFLYKKGGMYLVYNHNLLFHASVPLNEDRSFKKVRIGKKLYAGRAMMDRVDEFVRRAHWSSADHAEHEEAVDFMWYLWCGPDSPLFDKSAMTTFERYFIAEKETHHEEKGYYYVYRVEQEVCERILEEFGLSGNDTHIINGHVPVKAVKGEHPLQAGGKLMLIDGGFSRAYQSSTGIAGYTLIFNSQGLHLVKHEPFSSTKEAIEHMEDISSTSVVREYSTDRVLVSATDQGIILKDQVDELKKLLYAYRHGLVKEKE</sequence>
<dbReference type="InterPro" id="IPR029052">
    <property type="entry name" value="Metallo-depent_PP-like"/>
</dbReference>
<dbReference type="STRING" id="1127696.HMPREF9134_00859"/>
<dbReference type="UniPathway" id="UPA00138"/>
<comment type="cofactor">
    <cofactor evidence="4">
        <name>Mn(2+)</name>
        <dbReference type="ChEBI" id="CHEBI:29035"/>
    </cofactor>
</comment>
<dbReference type="InterPro" id="IPR009164">
    <property type="entry name" value="FBPtase_class3"/>
</dbReference>
<dbReference type="HAMAP" id="MF_01854">
    <property type="entry name" value="FBPase_class3"/>
    <property type="match status" value="1"/>
</dbReference>
<keyword evidence="2 4" id="KW-0464">Manganese</keyword>
<comment type="pathway">
    <text evidence="4">Carbohydrate biosynthesis; gluconeogenesis.</text>
</comment>
<protein>
    <recommendedName>
        <fullName evidence="4">Fructose-1,6-bisphosphatase class 3</fullName>
        <shortName evidence="4">FBPase class 3</shortName>
        <ecNumber evidence="4">3.1.3.11</ecNumber>
    </recommendedName>
    <alternativeName>
        <fullName evidence="4">D-fructose-1,6-bisphosphate 1-phosphohydrolase class 3</fullName>
    </alternativeName>
</protein>
<evidence type="ECO:0000313" key="6">
    <source>
        <dbReference type="Proteomes" id="UP000010408"/>
    </source>
</evidence>
<evidence type="ECO:0000256" key="3">
    <source>
        <dbReference type="ARBA" id="ARBA00023277"/>
    </source>
</evidence>
<dbReference type="PIRSF" id="PIRSF000906">
    <property type="entry name" value="FBPtase_Bacill"/>
    <property type="match status" value="1"/>
</dbReference>
<gene>
    <name evidence="4" type="primary">fbp</name>
    <name evidence="5" type="ORF">HMPREF9134_00859</name>
</gene>
<dbReference type="eggNOG" id="COG3855">
    <property type="taxonomic scope" value="Bacteria"/>
</dbReference>
<dbReference type="Gene3D" id="3.60.21.10">
    <property type="match status" value="1"/>
</dbReference>
<name>L1NEA6_9PORP</name>
<dbReference type="Pfam" id="PF06874">
    <property type="entry name" value="FBPase_2"/>
    <property type="match status" value="1"/>
</dbReference>
<evidence type="ECO:0000256" key="4">
    <source>
        <dbReference type="HAMAP-Rule" id="MF_01854"/>
    </source>
</evidence>
<accession>L1NEA6</accession>
<keyword evidence="3 4" id="KW-0119">Carbohydrate metabolism</keyword>
<dbReference type="GO" id="GO:0006094">
    <property type="term" value="P:gluconeogenesis"/>
    <property type="evidence" value="ECO:0007669"/>
    <property type="project" value="UniProtKB-UniRule"/>
</dbReference>
<comment type="similarity">
    <text evidence="4">Belongs to the FBPase class 3 family.</text>
</comment>
<dbReference type="PATRIC" id="fig|1127696.3.peg.779"/>
<organism evidence="5 6">
    <name type="scientific">Porphyromonas catoniae F0037</name>
    <dbReference type="NCBI Taxonomy" id="1127696"/>
    <lineage>
        <taxon>Bacteria</taxon>
        <taxon>Pseudomonadati</taxon>
        <taxon>Bacteroidota</taxon>
        <taxon>Bacteroidia</taxon>
        <taxon>Bacteroidales</taxon>
        <taxon>Porphyromonadaceae</taxon>
        <taxon>Porphyromonas</taxon>
    </lineage>
</organism>
<keyword evidence="1 4" id="KW-0378">Hydrolase</keyword>
<dbReference type="SUPFAM" id="SSF56300">
    <property type="entry name" value="Metallo-dependent phosphatases"/>
    <property type="match status" value="1"/>
</dbReference>
<dbReference type="EC" id="3.1.3.11" evidence="4"/>